<dbReference type="SUPFAM" id="SSF48097">
    <property type="entry name" value="Regulator of G-protein signaling, RGS"/>
    <property type="match status" value="1"/>
</dbReference>
<dbReference type="PANTHER" id="PTHR10845:SF43">
    <property type="entry name" value="REGULATOR OF G-PROTEIN SIGNALING 2"/>
    <property type="match status" value="1"/>
</dbReference>
<evidence type="ECO:0000256" key="1">
    <source>
        <dbReference type="SAM" id="SignalP"/>
    </source>
</evidence>
<dbReference type="AlphaFoldDB" id="A0A3Q2CME9"/>
<evidence type="ECO:0000313" key="3">
    <source>
        <dbReference type="Ensembl" id="ENSCVAP00000006553.1"/>
    </source>
</evidence>
<dbReference type="PANTHER" id="PTHR10845">
    <property type="entry name" value="REGULATOR OF G PROTEIN SIGNALING"/>
    <property type="match status" value="1"/>
</dbReference>
<feature type="signal peptide" evidence="1">
    <location>
        <begin position="1"/>
        <end position="15"/>
    </location>
</feature>
<evidence type="ECO:0000259" key="2">
    <source>
        <dbReference type="PROSITE" id="PS50132"/>
    </source>
</evidence>
<feature type="chain" id="PRO_5045276345" evidence="1">
    <location>
        <begin position="16"/>
        <end position="206"/>
    </location>
</feature>
<proteinExistence type="predicted"/>
<dbReference type="STRING" id="28743.ENSCVAP00000006553"/>
<dbReference type="PROSITE" id="PS50132">
    <property type="entry name" value="RGS"/>
    <property type="match status" value="1"/>
</dbReference>
<sequence>MFYAVLLAIFVNCSCYSLNSPAKVCLREKTYETDLLGDSLETVLSKKSNFLLLSGISKVMSWLATAVFIKLLCSFSVKGGQRAFRDFLKTEFCEENLDFWLACKEYQTCDSQERRTQMAARIYDEFIRNNSPKQVNLDFHTKETIRQSLEKPSLSCFRVAEKKIYILMENCSFPPKLFYKSRDFQAHSMKVTKEPPQCWSWCATAT</sequence>
<dbReference type="InterPro" id="IPR036305">
    <property type="entry name" value="RGS_sf"/>
</dbReference>
<reference evidence="3" key="1">
    <citation type="submission" date="2025-08" db="UniProtKB">
        <authorList>
            <consortium name="Ensembl"/>
        </authorList>
    </citation>
    <scope>IDENTIFICATION</scope>
</reference>
<keyword evidence="1" id="KW-0732">Signal</keyword>
<reference evidence="3" key="2">
    <citation type="submission" date="2025-09" db="UniProtKB">
        <authorList>
            <consortium name="Ensembl"/>
        </authorList>
    </citation>
    <scope>IDENTIFICATION</scope>
</reference>
<dbReference type="Ensembl" id="ENSCVAT00000004795.1">
    <property type="protein sequence ID" value="ENSCVAP00000006553.1"/>
    <property type="gene ID" value="ENSCVAG00000008155.1"/>
</dbReference>
<dbReference type="SMART" id="SM00315">
    <property type="entry name" value="RGS"/>
    <property type="match status" value="1"/>
</dbReference>
<name>A0A3Q2CME9_CYPVA</name>
<evidence type="ECO:0000313" key="4">
    <source>
        <dbReference type="Proteomes" id="UP000265020"/>
    </source>
</evidence>
<dbReference type="Gene3D" id="1.10.167.10">
    <property type="entry name" value="Regulator of G-protein Signalling 4, domain 2"/>
    <property type="match status" value="1"/>
</dbReference>
<dbReference type="Proteomes" id="UP000265020">
    <property type="component" value="Unassembled WGS sequence"/>
</dbReference>
<dbReference type="InterPro" id="IPR044926">
    <property type="entry name" value="RGS_subdomain_2"/>
</dbReference>
<protein>
    <submittedName>
        <fullName evidence="3">Regulator of G protein signaling 2</fullName>
    </submittedName>
</protein>
<feature type="domain" description="RGS" evidence="2">
    <location>
        <begin position="80"/>
        <end position="174"/>
    </location>
</feature>
<dbReference type="InterPro" id="IPR016137">
    <property type="entry name" value="RGS"/>
</dbReference>
<accession>A0A3Q2CME9</accession>
<dbReference type="Pfam" id="PF00615">
    <property type="entry name" value="RGS"/>
    <property type="match status" value="1"/>
</dbReference>
<keyword evidence="4" id="KW-1185">Reference proteome</keyword>
<dbReference type="GeneTree" id="ENSGT00940000157937"/>
<dbReference type="PRINTS" id="PR01301">
    <property type="entry name" value="RGSPROTEIN"/>
</dbReference>
<organism evidence="3 4">
    <name type="scientific">Cyprinodon variegatus</name>
    <name type="common">Sheepshead minnow</name>
    <dbReference type="NCBI Taxonomy" id="28743"/>
    <lineage>
        <taxon>Eukaryota</taxon>
        <taxon>Metazoa</taxon>
        <taxon>Chordata</taxon>
        <taxon>Craniata</taxon>
        <taxon>Vertebrata</taxon>
        <taxon>Euteleostomi</taxon>
        <taxon>Actinopterygii</taxon>
        <taxon>Neopterygii</taxon>
        <taxon>Teleostei</taxon>
        <taxon>Neoteleostei</taxon>
        <taxon>Acanthomorphata</taxon>
        <taxon>Ovalentaria</taxon>
        <taxon>Atherinomorphae</taxon>
        <taxon>Cyprinodontiformes</taxon>
        <taxon>Cyprinodontidae</taxon>
        <taxon>Cyprinodon</taxon>
    </lineage>
</organism>